<feature type="domain" description="GST N-terminal" evidence="6">
    <location>
        <begin position="49"/>
        <end position="136"/>
    </location>
</feature>
<dbReference type="EC" id="2.5.1.18" evidence="3"/>
<dbReference type="InterPro" id="IPR040079">
    <property type="entry name" value="Glutathione_S-Trfase"/>
</dbReference>
<dbReference type="AlphaFoldDB" id="A0A3P9KR53"/>
<organism evidence="8 9">
    <name type="scientific">Oryzias latipes</name>
    <name type="common">Japanese rice fish</name>
    <name type="synonym">Japanese killifish</name>
    <dbReference type="NCBI Taxonomy" id="8090"/>
    <lineage>
        <taxon>Eukaryota</taxon>
        <taxon>Metazoa</taxon>
        <taxon>Chordata</taxon>
        <taxon>Craniata</taxon>
        <taxon>Vertebrata</taxon>
        <taxon>Euteleostomi</taxon>
        <taxon>Actinopterygii</taxon>
        <taxon>Neopterygii</taxon>
        <taxon>Teleostei</taxon>
        <taxon>Neoteleostei</taxon>
        <taxon>Acanthomorphata</taxon>
        <taxon>Ovalentaria</taxon>
        <taxon>Atherinomorphae</taxon>
        <taxon>Beloniformes</taxon>
        <taxon>Adrianichthyidae</taxon>
        <taxon>Oryziinae</taxon>
        <taxon>Oryzias</taxon>
    </lineage>
</organism>
<comment type="similarity">
    <text evidence="2">Belongs to the GST superfamily. Mu family.</text>
</comment>
<accession>A0A3P9KR53</accession>
<reference key="1">
    <citation type="journal article" date="2007" name="Nature">
        <title>The medaka draft genome and insights into vertebrate genome evolution.</title>
        <authorList>
            <person name="Kasahara M."/>
            <person name="Naruse K."/>
            <person name="Sasaki S."/>
            <person name="Nakatani Y."/>
            <person name="Qu W."/>
            <person name="Ahsan B."/>
            <person name="Yamada T."/>
            <person name="Nagayasu Y."/>
            <person name="Doi K."/>
            <person name="Kasai Y."/>
            <person name="Jindo T."/>
            <person name="Kobayashi D."/>
            <person name="Shimada A."/>
            <person name="Toyoda A."/>
            <person name="Kuroki Y."/>
            <person name="Fujiyama A."/>
            <person name="Sasaki T."/>
            <person name="Shimizu A."/>
            <person name="Asakawa S."/>
            <person name="Shimizu N."/>
            <person name="Hashimoto S."/>
            <person name="Yang J."/>
            <person name="Lee Y."/>
            <person name="Matsushima K."/>
            <person name="Sugano S."/>
            <person name="Sakaizumi M."/>
            <person name="Narita T."/>
            <person name="Ohishi K."/>
            <person name="Haga S."/>
            <person name="Ohta F."/>
            <person name="Nomoto H."/>
            <person name="Nogata K."/>
            <person name="Morishita T."/>
            <person name="Endo T."/>
            <person name="Shin-I T."/>
            <person name="Takeda H."/>
            <person name="Morishita S."/>
            <person name="Kohara Y."/>
        </authorList>
    </citation>
    <scope>NUCLEOTIDE SEQUENCE [LARGE SCALE GENOMIC DNA]</scope>
    <source>
        <strain>Hd-rR</strain>
    </source>
</reference>
<proteinExistence type="inferred from homology"/>
<reference evidence="8" key="4">
    <citation type="submission" date="2025-09" db="UniProtKB">
        <authorList>
            <consortium name="Ensembl"/>
        </authorList>
    </citation>
    <scope>IDENTIFICATION</scope>
    <source>
        <strain evidence="8">HNI</strain>
    </source>
</reference>
<evidence type="ECO:0000313" key="8">
    <source>
        <dbReference type="Ensembl" id="ENSORLP00020010893.1"/>
    </source>
</evidence>
<dbReference type="InterPro" id="IPR004046">
    <property type="entry name" value="GST_C"/>
</dbReference>
<dbReference type="GO" id="GO:0004364">
    <property type="term" value="F:glutathione transferase activity"/>
    <property type="evidence" value="ECO:0007669"/>
    <property type="project" value="UniProtKB-EC"/>
</dbReference>
<comment type="function">
    <text evidence="1">Conjugation of reduced glutathione to a wide number of exogenous and endogenous hydrophobic electrophiles.</text>
</comment>
<dbReference type="Gene3D" id="3.40.30.10">
    <property type="entry name" value="Glutaredoxin"/>
    <property type="match status" value="1"/>
</dbReference>
<evidence type="ECO:0000256" key="1">
    <source>
        <dbReference type="ARBA" id="ARBA00003701"/>
    </source>
</evidence>
<comment type="catalytic activity">
    <reaction evidence="5">
        <text>RX + glutathione = an S-substituted glutathione + a halide anion + H(+)</text>
        <dbReference type="Rhea" id="RHEA:16437"/>
        <dbReference type="ChEBI" id="CHEBI:15378"/>
        <dbReference type="ChEBI" id="CHEBI:16042"/>
        <dbReference type="ChEBI" id="CHEBI:17792"/>
        <dbReference type="ChEBI" id="CHEBI:57925"/>
        <dbReference type="ChEBI" id="CHEBI:90779"/>
        <dbReference type="EC" id="2.5.1.18"/>
    </reaction>
</comment>
<dbReference type="InterPro" id="IPR004045">
    <property type="entry name" value="Glutathione_S-Trfase_N"/>
</dbReference>
<evidence type="ECO:0000313" key="9">
    <source>
        <dbReference type="Proteomes" id="UP000265180"/>
    </source>
</evidence>
<evidence type="ECO:0000256" key="5">
    <source>
        <dbReference type="ARBA" id="ARBA00047960"/>
    </source>
</evidence>
<dbReference type="InterPro" id="IPR036282">
    <property type="entry name" value="Glutathione-S-Trfase_C_sf"/>
</dbReference>
<evidence type="ECO:0000259" key="7">
    <source>
        <dbReference type="PROSITE" id="PS50405"/>
    </source>
</evidence>
<keyword evidence="4" id="KW-0808">Transferase</keyword>
<dbReference type="SFLD" id="SFLDG00363">
    <property type="entry name" value="AMPS_(cytGST):_Alpha-__Mu-__Pi"/>
    <property type="match status" value="1"/>
</dbReference>
<dbReference type="PANTHER" id="PTHR11571:SF222">
    <property type="entry name" value="GLUTATHIONE TRANSFERASE"/>
    <property type="match status" value="1"/>
</dbReference>
<dbReference type="SUPFAM" id="SSF52833">
    <property type="entry name" value="Thioredoxin-like"/>
    <property type="match status" value="1"/>
</dbReference>
<dbReference type="InterPro" id="IPR003081">
    <property type="entry name" value="GST_mu"/>
</dbReference>
<dbReference type="InterPro" id="IPR010987">
    <property type="entry name" value="Glutathione-S-Trfase_C-like"/>
</dbReference>
<dbReference type="PROSITE" id="PS50404">
    <property type="entry name" value="GST_NTER"/>
    <property type="match status" value="1"/>
</dbReference>
<sequence length="267" mass="31468">MDAVIFFFIVKQFKLFCGDYKIYEHLECSTLHCTVLLNDQHALLTCSLVTKLLSYSEPVQLAHPTRLLLEYTGAKYEEKTYVCGEAPNYDKSGWFSVKFKLGLDFPNLPYLVDGDKKIVQSNAIQRYLARKNKLCGETEEEKIRLDILENVVMDFRMSFIRMCYTDYENLKPEYLKTLPDVLKQFSDFLGNRKWFAGDRLTFGDFIMYDVLDQQRIFLPTCLDAFKNLKDFLDRFESLERISAFMKSGRYIRTPIHNRMAKWGNKKM</sequence>
<dbReference type="PROSITE" id="PS50405">
    <property type="entry name" value="GST_CTER"/>
    <property type="match status" value="1"/>
</dbReference>
<dbReference type="CDD" id="cd03075">
    <property type="entry name" value="GST_N_Mu"/>
    <property type="match status" value="1"/>
</dbReference>
<dbReference type="Gene3D" id="1.20.1050.10">
    <property type="match status" value="1"/>
</dbReference>
<dbReference type="FunFam" id="1.20.1050.10:FF:000003">
    <property type="entry name" value="Glutathione S-transferase 2"/>
    <property type="match status" value="1"/>
</dbReference>
<dbReference type="SFLD" id="SFLDS00019">
    <property type="entry name" value="Glutathione_Transferase_(cytos"/>
    <property type="match status" value="1"/>
</dbReference>
<dbReference type="Pfam" id="PF02798">
    <property type="entry name" value="GST_N"/>
    <property type="match status" value="1"/>
</dbReference>
<dbReference type="PANTHER" id="PTHR11571">
    <property type="entry name" value="GLUTATHIONE S-TRANSFERASE"/>
    <property type="match status" value="1"/>
</dbReference>
<dbReference type="Pfam" id="PF14497">
    <property type="entry name" value="GST_C_3"/>
    <property type="match status" value="1"/>
</dbReference>
<dbReference type="InterPro" id="IPR036249">
    <property type="entry name" value="Thioredoxin-like_sf"/>
</dbReference>
<protein>
    <recommendedName>
        <fullName evidence="3">glutathione transferase</fullName>
        <ecNumber evidence="3">2.5.1.18</ecNumber>
    </recommendedName>
</protein>
<evidence type="ECO:0000256" key="2">
    <source>
        <dbReference type="ARBA" id="ARBA00005861"/>
    </source>
</evidence>
<evidence type="ECO:0000256" key="4">
    <source>
        <dbReference type="ARBA" id="ARBA00022679"/>
    </source>
</evidence>
<evidence type="ECO:0000256" key="3">
    <source>
        <dbReference type="ARBA" id="ARBA00012452"/>
    </source>
</evidence>
<reference evidence="8" key="3">
    <citation type="submission" date="2025-08" db="UniProtKB">
        <authorList>
            <consortium name="Ensembl"/>
        </authorList>
    </citation>
    <scope>IDENTIFICATION</scope>
    <source>
        <strain evidence="8">HNI</strain>
    </source>
</reference>
<dbReference type="Ensembl" id="ENSORLT00020017654.1">
    <property type="protein sequence ID" value="ENSORLP00020010893.1"/>
    <property type="gene ID" value="ENSORLG00020011811.1"/>
</dbReference>
<dbReference type="CDD" id="cd03209">
    <property type="entry name" value="GST_C_Mu"/>
    <property type="match status" value="1"/>
</dbReference>
<dbReference type="PRINTS" id="PR01267">
    <property type="entry name" value="GSTRNSFRASEM"/>
</dbReference>
<evidence type="ECO:0000259" key="6">
    <source>
        <dbReference type="PROSITE" id="PS50404"/>
    </source>
</evidence>
<feature type="domain" description="GST C-terminal" evidence="7">
    <location>
        <begin position="138"/>
        <end position="255"/>
    </location>
</feature>
<dbReference type="SUPFAM" id="SSF47616">
    <property type="entry name" value="GST C-terminal domain-like"/>
    <property type="match status" value="1"/>
</dbReference>
<reference evidence="8 9" key="2">
    <citation type="submission" date="2017-04" db="EMBL/GenBank/DDBJ databases">
        <title>CpG methylation of centromeres and impact of large insertions on vertebrate speciation.</title>
        <authorList>
            <person name="Ichikawa K."/>
            <person name="Yoshimura J."/>
            <person name="Morishita S."/>
        </authorList>
    </citation>
    <scope>NUCLEOTIDE SEQUENCE</scope>
    <source>
        <strain evidence="8 9">HNI</strain>
    </source>
</reference>
<dbReference type="InterPro" id="IPR050213">
    <property type="entry name" value="GST_superfamily"/>
</dbReference>
<dbReference type="Proteomes" id="UP000265180">
    <property type="component" value="Chromosome 7"/>
</dbReference>
<name>A0A3P9KR53_ORYLA</name>
<dbReference type="SFLD" id="SFLDG01205">
    <property type="entry name" value="AMPS.1"/>
    <property type="match status" value="1"/>
</dbReference>